<dbReference type="Pfam" id="PF00535">
    <property type="entry name" value="Glycos_transf_2"/>
    <property type="match status" value="1"/>
</dbReference>
<dbReference type="InterPro" id="IPR050256">
    <property type="entry name" value="Glycosyltransferase_2"/>
</dbReference>
<organism evidence="2 3">
    <name type="scientific">Aliidongia dinghuensis</name>
    <dbReference type="NCBI Taxonomy" id="1867774"/>
    <lineage>
        <taxon>Bacteria</taxon>
        <taxon>Pseudomonadati</taxon>
        <taxon>Pseudomonadota</taxon>
        <taxon>Alphaproteobacteria</taxon>
        <taxon>Rhodospirillales</taxon>
        <taxon>Dongiaceae</taxon>
        <taxon>Aliidongia</taxon>
    </lineage>
</organism>
<dbReference type="Gene3D" id="3.90.550.10">
    <property type="entry name" value="Spore Coat Polysaccharide Biosynthesis Protein SpsA, Chain A"/>
    <property type="match status" value="1"/>
</dbReference>
<comment type="caution">
    <text evidence="2">The sequence shown here is derived from an EMBL/GenBank/DDBJ whole genome shotgun (WGS) entry which is preliminary data.</text>
</comment>
<feature type="domain" description="Glycosyltransferase 2-like" evidence="1">
    <location>
        <begin position="31"/>
        <end position="156"/>
    </location>
</feature>
<dbReference type="InterPro" id="IPR029044">
    <property type="entry name" value="Nucleotide-diphossugar_trans"/>
</dbReference>
<dbReference type="AlphaFoldDB" id="A0A8J2YZQ7"/>
<dbReference type="EMBL" id="BMJQ01000024">
    <property type="protein sequence ID" value="GGF46852.1"/>
    <property type="molecule type" value="Genomic_DNA"/>
</dbReference>
<gene>
    <name evidence="2" type="ORF">GCM10011611_61580</name>
</gene>
<dbReference type="CDD" id="cd04179">
    <property type="entry name" value="DPM_DPG-synthase_like"/>
    <property type="match status" value="1"/>
</dbReference>
<dbReference type="Proteomes" id="UP000646365">
    <property type="component" value="Unassembled WGS sequence"/>
</dbReference>
<evidence type="ECO:0000259" key="1">
    <source>
        <dbReference type="Pfam" id="PF00535"/>
    </source>
</evidence>
<evidence type="ECO:0000313" key="3">
    <source>
        <dbReference type="Proteomes" id="UP000646365"/>
    </source>
</evidence>
<protein>
    <recommendedName>
        <fullName evidence="1">Glycosyltransferase 2-like domain-containing protein</fullName>
    </recommendedName>
</protein>
<name>A0A8J2YZQ7_9PROT</name>
<sequence length="276" mass="30551">MGLDFETAMRPAPPAAPRVAATPSIARTHLVLIPSYNSGPKLVETVREARRFWAPVWVVIDGSTDGSDKSLARLAAEDPAIRLLTLARNEGKGAAILHGIRLAEAAGFTHALTMDADGQHPAALIPDFIAASRNNPRSLILGRPIFDDTAPRIRVLGRKLSNWCTDVETLWSGGFDSLFGFRVYPVAALRRVMEAHRWMRRFDFDAEAAVRLCWSGFNPISLPAPVRYFTPDEGGVSHFRYGRDNALLTCMHLRLLASLLVRLPLLLAHRLKSSRR</sequence>
<dbReference type="PANTHER" id="PTHR48090">
    <property type="entry name" value="UNDECAPRENYL-PHOSPHATE 4-DEOXY-4-FORMAMIDO-L-ARABINOSE TRANSFERASE-RELATED"/>
    <property type="match status" value="1"/>
</dbReference>
<reference evidence="2" key="1">
    <citation type="journal article" date="2014" name="Int. J. Syst. Evol. Microbiol.">
        <title>Complete genome sequence of Corynebacterium casei LMG S-19264T (=DSM 44701T), isolated from a smear-ripened cheese.</title>
        <authorList>
            <consortium name="US DOE Joint Genome Institute (JGI-PGF)"/>
            <person name="Walter F."/>
            <person name="Albersmeier A."/>
            <person name="Kalinowski J."/>
            <person name="Ruckert C."/>
        </authorList>
    </citation>
    <scope>NUCLEOTIDE SEQUENCE</scope>
    <source>
        <strain evidence="2">CGMCC 1.15725</strain>
    </source>
</reference>
<dbReference type="PANTHER" id="PTHR48090:SF7">
    <property type="entry name" value="RFBJ PROTEIN"/>
    <property type="match status" value="1"/>
</dbReference>
<dbReference type="InterPro" id="IPR001173">
    <property type="entry name" value="Glyco_trans_2-like"/>
</dbReference>
<dbReference type="RefSeq" id="WP_229744085.1">
    <property type="nucleotide sequence ID" value="NZ_BMJQ01000024.1"/>
</dbReference>
<proteinExistence type="predicted"/>
<reference evidence="2" key="2">
    <citation type="submission" date="2020-09" db="EMBL/GenBank/DDBJ databases">
        <authorList>
            <person name="Sun Q."/>
            <person name="Zhou Y."/>
        </authorList>
    </citation>
    <scope>NUCLEOTIDE SEQUENCE</scope>
    <source>
        <strain evidence="2">CGMCC 1.15725</strain>
    </source>
</reference>
<keyword evidence="3" id="KW-1185">Reference proteome</keyword>
<accession>A0A8J2YZQ7</accession>
<dbReference type="SUPFAM" id="SSF53448">
    <property type="entry name" value="Nucleotide-diphospho-sugar transferases"/>
    <property type="match status" value="1"/>
</dbReference>
<evidence type="ECO:0000313" key="2">
    <source>
        <dbReference type="EMBL" id="GGF46852.1"/>
    </source>
</evidence>